<dbReference type="AlphaFoldDB" id="A0A1B8XY22"/>
<reference evidence="1" key="1">
    <citation type="submission" date="2009-11" db="EMBL/GenBank/DDBJ databases">
        <authorList>
            <consortium name="US DOE Joint Genome Institute (JGI-PGF)"/>
            <person name="Ottilar R."/>
            <person name="Schmutz J."/>
            <person name="Salamov A."/>
            <person name="Cheng J.F."/>
            <person name="Lucas S."/>
            <person name="Pitluck S."/>
            <person name="Gundlach H."/>
            <person name="Guo Y."/>
            <person name="Haberer G."/>
            <person name="Nasrallah J."/>
            <person name="Mayer K.F.X."/>
            <person name="van de Peer Y."/>
            <person name="Weigel D."/>
            <person name="Grigoriev I.V."/>
        </authorList>
    </citation>
    <scope>NUCLEOTIDE SEQUENCE</scope>
    <source>
        <strain evidence="1">Nigerian</strain>
    </source>
</reference>
<dbReference type="EMBL" id="KV460820">
    <property type="protein sequence ID" value="OCA15508.1"/>
    <property type="molecule type" value="Genomic_DNA"/>
</dbReference>
<evidence type="ECO:0000313" key="1">
    <source>
        <dbReference type="EMBL" id="OCA15508.1"/>
    </source>
</evidence>
<dbReference type="PANTHER" id="PTHR12138">
    <property type="entry name" value="PRIMATE-EXPANDED PROTEIN FAMILY"/>
    <property type="match status" value="1"/>
</dbReference>
<name>A0A1B8XY22_XENTR</name>
<reference evidence="1" key="2">
    <citation type="journal article" date="2010" name="Science">
        <title>The genome of the Western clawed frog Xenopus tropicalis.</title>
        <authorList>
            <person name="Hellsten U."/>
            <person name="Harland R.M."/>
            <person name="Gilchrist M.J."/>
            <person name="Hendrix D."/>
            <person name="Jurka J."/>
            <person name="Kapitonov V."/>
            <person name="Ovcharenko I."/>
            <person name="Putnam N.H."/>
            <person name="Shu S."/>
            <person name="Taher L."/>
            <person name="Blitz I.L."/>
            <person name="Blumberg B."/>
            <person name="Dichmann D.S."/>
            <person name="Dubchak I."/>
            <person name="Amaya E."/>
            <person name="Detter J.C."/>
            <person name="Fletcher R."/>
            <person name="Gerhard D.S."/>
            <person name="Goodstein D."/>
            <person name="Graves T."/>
            <person name="Grigoriev I.V."/>
            <person name="Grimwood J."/>
            <person name="Kawashima T."/>
            <person name="Lindquist E."/>
            <person name="Lucas S.M."/>
            <person name="Mead P.E."/>
            <person name="Mitros T."/>
            <person name="Ogino H."/>
            <person name="Ohta Y."/>
            <person name="Poliakov A.V."/>
            <person name="Pollet N."/>
            <person name="Robert J."/>
            <person name="Salamov A."/>
            <person name="Sater A.K."/>
            <person name="Schmutz J."/>
            <person name="Terry A."/>
            <person name="Vize P.D."/>
            <person name="Warren W.C."/>
            <person name="Wells D."/>
            <person name="Wills A."/>
            <person name="Wilson R.K."/>
            <person name="Zimmerman L.B."/>
            <person name="Zorn A.M."/>
            <person name="Grainger R."/>
            <person name="Grammer T."/>
            <person name="Khokha M.K."/>
            <person name="Richardson P.M."/>
            <person name="Rokhsar D.S."/>
        </authorList>
    </citation>
    <scope>NUCLEOTIDE SEQUENCE [LARGE SCALE GENOMIC DNA]</scope>
    <source>
        <strain evidence="1">Nigerian</strain>
    </source>
</reference>
<gene>
    <name evidence="1" type="ORF">XENTR_v90029788mg</name>
</gene>
<organism evidence="1">
    <name type="scientific">Xenopus tropicalis</name>
    <name type="common">Western clawed frog</name>
    <name type="synonym">Silurana tropicalis</name>
    <dbReference type="NCBI Taxonomy" id="8364"/>
    <lineage>
        <taxon>Eukaryota</taxon>
        <taxon>Metazoa</taxon>
        <taxon>Chordata</taxon>
        <taxon>Craniata</taxon>
        <taxon>Vertebrata</taxon>
        <taxon>Euteleostomi</taxon>
        <taxon>Amphibia</taxon>
        <taxon>Batrachia</taxon>
        <taxon>Anura</taxon>
        <taxon>Pipoidea</taxon>
        <taxon>Pipidae</taxon>
        <taxon>Xenopodinae</taxon>
        <taxon>Xenopus</taxon>
        <taxon>Silurana</taxon>
    </lineage>
</organism>
<sequence>MGAAVSKDEVCEQTESHSVAQAGVQWCDLGLLQPPPPRFKRFSCCSLPSSWDYRRVPPCLVNFCILVEMGFHRVVQAGLELLRSGDPPASASQNSIWLPGLSQLHAQVLIWVWRLECSDTISAHCNLHLPGSSDSPASASRVAGITGMYHHALVICLPQPPKVLGL</sequence>
<accession>A0A1B8XY22</accession>
<dbReference type="PANTHER" id="PTHR12138:SF161">
    <property type="entry name" value="SECRETED PROTEIN"/>
    <property type="match status" value="1"/>
</dbReference>
<protein>
    <submittedName>
        <fullName evidence="1">Uncharacterized protein</fullName>
    </submittedName>
</protein>
<proteinExistence type="predicted"/>
<reference evidence="1" key="3">
    <citation type="submission" date="2016-05" db="EMBL/GenBank/DDBJ databases">
        <title>WGS assembly of Xenopus tropicalis.</title>
        <authorList>
            <person name="Sessions A."/>
            <person name="Jenkins J."/>
            <person name="Mitros T."/>
            <person name="Lyons J.T."/>
            <person name="Dichmann D.S."/>
            <person name="Robert J."/>
            <person name="Harland R.M."/>
            <person name="Rokhsar D.S."/>
        </authorList>
    </citation>
    <scope>NUCLEOTIDE SEQUENCE</scope>
    <source>
        <strain evidence="1">Nigerian</strain>
    </source>
</reference>
<dbReference type="PRINTS" id="PR02045">
    <property type="entry name" value="F138DOMAIN"/>
</dbReference>